<evidence type="ECO:0000313" key="1">
    <source>
        <dbReference type="EMBL" id="RMX53987.1"/>
    </source>
</evidence>
<keyword evidence="2" id="KW-1185">Reference proteome</keyword>
<accession>A0A3M6UK20</accession>
<dbReference type="OrthoDB" id="5945098at2759"/>
<comment type="caution">
    <text evidence="1">The sequence shown here is derived from an EMBL/GenBank/DDBJ whole genome shotgun (WGS) entry which is preliminary data.</text>
</comment>
<organism evidence="1 2">
    <name type="scientific">Pocillopora damicornis</name>
    <name type="common">Cauliflower coral</name>
    <name type="synonym">Millepora damicornis</name>
    <dbReference type="NCBI Taxonomy" id="46731"/>
    <lineage>
        <taxon>Eukaryota</taxon>
        <taxon>Metazoa</taxon>
        <taxon>Cnidaria</taxon>
        <taxon>Anthozoa</taxon>
        <taxon>Hexacorallia</taxon>
        <taxon>Scleractinia</taxon>
        <taxon>Astrocoeniina</taxon>
        <taxon>Pocilloporidae</taxon>
        <taxon>Pocillopora</taxon>
    </lineage>
</organism>
<dbReference type="Proteomes" id="UP000275408">
    <property type="component" value="Unassembled WGS sequence"/>
</dbReference>
<proteinExistence type="predicted"/>
<evidence type="ECO:0000313" key="2">
    <source>
        <dbReference type="Proteomes" id="UP000275408"/>
    </source>
</evidence>
<dbReference type="EMBL" id="RCHS01001351">
    <property type="protein sequence ID" value="RMX53987.1"/>
    <property type="molecule type" value="Genomic_DNA"/>
</dbReference>
<reference evidence="1 2" key="1">
    <citation type="journal article" date="2018" name="Sci. Rep.">
        <title>Comparative analysis of the Pocillopora damicornis genome highlights role of immune system in coral evolution.</title>
        <authorList>
            <person name="Cunning R."/>
            <person name="Bay R.A."/>
            <person name="Gillette P."/>
            <person name="Baker A.C."/>
            <person name="Traylor-Knowles N."/>
        </authorList>
    </citation>
    <scope>NUCLEOTIDE SEQUENCE [LARGE SCALE GENOMIC DNA]</scope>
    <source>
        <strain evidence="1">RSMAS</strain>
        <tissue evidence="1">Whole animal</tissue>
    </source>
</reference>
<dbReference type="AlphaFoldDB" id="A0A3M6UK20"/>
<protein>
    <submittedName>
        <fullName evidence="1">Uncharacterized protein</fullName>
    </submittedName>
</protein>
<name>A0A3M6UK20_POCDA</name>
<sequence length="314" mass="37129">MRVKFFLLDWETKGQDYLQDITISPQSRGFLRFYVFYRSKEIPAKLLPQFRFLHVPKNTTIMPFSAVDWRFLSTKLIAKDPRVRVQEKRDIILVSSEVQSVFSSLLEILNEENASYKVADTKECTLMDEFQYICDKCRMVFYNRKELRKHDEVSCGFFDGCLTQKHKRKIGFSNQESLFQERVQDADRCDLCTANCVLTYCPHTKRKEDMKIIHKTTYVGKTHPCWSKYDTNDFSAHFFYGYDVLPCLAVTGCTRTFRTLQEQAHHHVTEHGCRKPYFCIVCYKLLKFKCFESENELLYHGKLEGHCEPEFSFA</sequence>
<gene>
    <name evidence="1" type="ORF">pdam_00014899</name>
</gene>